<dbReference type="PROSITE" id="PS00104">
    <property type="entry name" value="EPSP_SYNTHASE_1"/>
    <property type="match status" value="1"/>
</dbReference>
<feature type="binding site" evidence="8">
    <location>
        <position position="410"/>
    </location>
    <ligand>
        <name>phosphoenolpyruvate</name>
        <dbReference type="ChEBI" id="CHEBI:58702"/>
    </ligand>
</feature>
<keyword evidence="4 8" id="KW-0028">Amino-acid biosynthesis</keyword>
<dbReference type="FunFam" id="3.65.10.10:FF:000005">
    <property type="entry name" value="3-phosphoshikimate 1-carboxyvinyltransferase"/>
    <property type="match status" value="1"/>
</dbReference>
<dbReference type="GO" id="GO:0009073">
    <property type="term" value="P:aromatic amino acid family biosynthetic process"/>
    <property type="evidence" value="ECO:0007669"/>
    <property type="project" value="UniProtKB-KW"/>
</dbReference>
<dbReference type="GO" id="GO:0005737">
    <property type="term" value="C:cytoplasm"/>
    <property type="evidence" value="ECO:0007669"/>
    <property type="project" value="UniProtKB-SubCell"/>
</dbReference>
<dbReference type="RefSeq" id="WP_192533666.1">
    <property type="nucleotide sequence ID" value="NZ_JACZHT010000002.1"/>
</dbReference>
<feature type="binding site" evidence="8">
    <location>
        <position position="32"/>
    </location>
    <ligand>
        <name>phosphoenolpyruvate</name>
        <dbReference type="ChEBI" id="CHEBI:58702"/>
    </ligand>
</feature>
<evidence type="ECO:0000256" key="7">
    <source>
        <dbReference type="ARBA" id="ARBA00044633"/>
    </source>
</evidence>
<dbReference type="EMBL" id="JACZHT010000002">
    <property type="protein sequence ID" value="MBE1236678.1"/>
    <property type="molecule type" value="Genomic_DNA"/>
</dbReference>
<dbReference type="EC" id="2.5.1.19" evidence="8"/>
<organism evidence="10 11">
    <name type="scientific">Phaeovibrio sulfidiphilus</name>
    <dbReference type="NCBI Taxonomy" id="1220600"/>
    <lineage>
        <taxon>Bacteria</taxon>
        <taxon>Pseudomonadati</taxon>
        <taxon>Pseudomonadota</taxon>
        <taxon>Alphaproteobacteria</taxon>
        <taxon>Rhodospirillales</taxon>
        <taxon>Rhodospirillaceae</taxon>
        <taxon>Phaeovibrio</taxon>
    </lineage>
</organism>
<feature type="domain" description="Enolpyruvate transferase" evidence="9">
    <location>
        <begin position="19"/>
        <end position="443"/>
    </location>
</feature>
<comment type="function">
    <text evidence="8">Catalyzes the transfer of the enolpyruvyl moiety of phosphoenolpyruvate (PEP) to the 5-hydroxyl of shikimate-3-phosphate (S3P) to produce enolpyruvyl shikimate-3-phosphate and inorganic phosphate.</text>
</comment>
<feature type="binding site" evidence="8">
    <location>
        <position position="184"/>
    </location>
    <ligand>
        <name>3-phosphoshikimate</name>
        <dbReference type="ChEBI" id="CHEBI:145989"/>
    </ligand>
</feature>
<evidence type="ECO:0000256" key="5">
    <source>
        <dbReference type="ARBA" id="ARBA00022679"/>
    </source>
</evidence>
<dbReference type="GO" id="GO:0003866">
    <property type="term" value="F:3-phosphoshikimate 1-carboxyvinyltransferase activity"/>
    <property type="evidence" value="ECO:0007669"/>
    <property type="project" value="UniProtKB-UniRule"/>
</dbReference>
<feature type="binding site" evidence="8">
    <location>
        <position position="109"/>
    </location>
    <ligand>
        <name>phosphoenolpyruvate</name>
        <dbReference type="ChEBI" id="CHEBI:58702"/>
    </ligand>
</feature>
<keyword evidence="11" id="KW-1185">Reference proteome</keyword>
<feature type="active site" description="Proton acceptor" evidence="8">
    <location>
        <position position="335"/>
    </location>
</feature>
<dbReference type="HAMAP" id="MF_00210">
    <property type="entry name" value="EPSP_synth"/>
    <property type="match status" value="1"/>
</dbReference>
<evidence type="ECO:0000256" key="3">
    <source>
        <dbReference type="ARBA" id="ARBA00022490"/>
    </source>
</evidence>
<proteinExistence type="inferred from homology"/>
<feature type="binding site" evidence="8">
    <location>
        <position position="366"/>
    </location>
    <ligand>
        <name>phosphoenolpyruvate</name>
        <dbReference type="ChEBI" id="CHEBI:58702"/>
    </ligand>
</feature>
<dbReference type="InterPro" id="IPR013792">
    <property type="entry name" value="RNA3'P_cycl/enolpyr_Trfase_a/b"/>
</dbReference>
<comment type="subcellular location">
    <subcellularLocation>
        <location evidence="8">Cytoplasm</location>
    </subcellularLocation>
</comment>
<dbReference type="PIRSF" id="PIRSF000505">
    <property type="entry name" value="EPSPS"/>
    <property type="match status" value="1"/>
</dbReference>
<dbReference type="PANTHER" id="PTHR21090">
    <property type="entry name" value="AROM/DEHYDROQUINATE SYNTHASE"/>
    <property type="match status" value="1"/>
</dbReference>
<feature type="binding site" evidence="8">
    <location>
        <position position="137"/>
    </location>
    <ligand>
        <name>phosphoenolpyruvate</name>
        <dbReference type="ChEBI" id="CHEBI:58702"/>
    </ligand>
</feature>
<dbReference type="AlphaFoldDB" id="A0A8J7CBY6"/>
<feature type="binding site" evidence="8">
    <location>
        <position position="33"/>
    </location>
    <ligand>
        <name>3-phosphoshikimate</name>
        <dbReference type="ChEBI" id="CHEBI:145989"/>
    </ligand>
</feature>
<evidence type="ECO:0000256" key="8">
    <source>
        <dbReference type="HAMAP-Rule" id="MF_00210"/>
    </source>
</evidence>
<evidence type="ECO:0000256" key="2">
    <source>
        <dbReference type="ARBA" id="ARBA00009948"/>
    </source>
</evidence>
<evidence type="ECO:0000259" key="9">
    <source>
        <dbReference type="Pfam" id="PF00275"/>
    </source>
</evidence>
<dbReference type="GO" id="GO:0008652">
    <property type="term" value="P:amino acid biosynthetic process"/>
    <property type="evidence" value="ECO:0007669"/>
    <property type="project" value="UniProtKB-KW"/>
</dbReference>
<dbReference type="Pfam" id="PF00275">
    <property type="entry name" value="EPSP_synthase"/>
    <property type="match status" value="1"/>
</dbReference>
<evidence type="ECO:0000256" key="4">
    <source>
        <dbReference type="ARBA" id="ARBA00022605"/>
    </source>
</evidence>
<comment type="subunit">
    <text evidence="8">Monomer.</text>
</comment>
<dbReference type="InterPro" id="IPR023193">
    <property type="entry name" value="EPSP_synthase_CS"/>
</dbReference>
<dbReference type="Gene3D" id="3.65.10.10">
    <property type="entry name" value="Enolpyruvate transferase domain"/>
    <property type="match status" value="2"/>
</dbReference>
<keyword evidence="6 8" id="KW-0057">Aromatic amino acid biosynthesis</keyword>
<dbReference type="UniPathway" id="UPA00053">
    <property type="reaction ID" value="UER00089"/>
</dbReference>
<feature type="binding site" evidence="8">
    <location>
        <position position="335"/>
    </location>
    <ligand>
        <name>3-phosphoshikimate</name>
        <dbReference type="ChEBI" id="CHEBI:145989"/>
    </ligand>
</feature>
<dbReference type="PANTHER" id="PTHR21090:SF5">
    <property type="entry name" value="PENTAFUNCTIONAL AROM POLYPEPTIDE"/>
    <property type="match status" value="1"/>
</dbReference>
<reference evidence="10" key="1">
    <citation type="submission" date="2020-10" db="EMBL/GenBank/DDBJ databases">
        <title>Genome sequence of the unusual species of purple photosynthetic bacteria, Phaeovibrio sulfidiphilus DSM 23193, type strain.</title>
        <authorList>
            <person name="Kyndt J.A."/>
            <person name="Meyer T.E."/>
        </authorList>
    </citation>
    <scope>NUCLEOTIDE SEQUENCE</scope>
    <source>
        <strain evidence="10">DSM 23193</strain>
    </source>
</reference>
<dbReference type="GO" id="GO:0009423">
    <property type="term" value="P:chorismate biosynthetic process"/>
    <property type="evidence" value="ECO:0007669"/>
    <property type="project" value="UniProtKB-UniRule"/>
</dbReference>
<sequence>MAPASSPALSSGPLFSRKTPSLHGALRVPGDKSISHRALMMGTFGVGRTVIFGLLEGEDILATAGAMRQLGARIEREATPSGDAVWFVEGVGVGALRTPETVLDMGNAGTGVRLVMGMLATHPIRATLTGDASLCKRPMGRVTEPLAQFGAEFQASEGNRLPLTVTGARSPVPLTYRLPVPSAQVKSAILLAALNTPGVTTVIEPIPTRDHTERMFAHFGVPVEIHQTPEGETAVSVTGQTELVGQTLTVPADPSSAAFPLVAALLTPRSHLLLEGVGINAHRTGLIDTLREMGADIRLLNERMDTGEPVADLEVRTSALTGIDVPASRAPSMIDEYPILAVAAACATGTTRMHGLGELRVKESDRLTGMADGLRACGVQVEVEGDTLIVHGTGRPPKGGARVPVMLDHRIGMSFLVLGMVSEEPVSIDEAAPIETSFPGFARLMNGIGANISDSP</sequence>
<evidence type="ECO:0000313" key="10">
    <source>
        <dbReference type="EMBL" id="MBE1236678.1"/>
    </source>
</evidence>
<feature type="binding site" evidence="8">
    <location>
        <position position="182"/>
    </location>
    <ligand>
        <name>3-phosphoshikimate</name>
        <dbReference type="ChEBI" id="CHEBI:145989"/>
    </ligand>
</feature>
<gene>
    <name evidence="8 10" type="primary">aroA</name>
    <name evidence="10" type="ORF">IHV25_03300</name>
</gene>
<protein>
    <recommendedName>
        <fullName evidence="8">3-phosphoshikimate 1-carboxyvinyltransferase</fullName>
        <ecNumber evidence="8">2.5.1.19</ecNumber>
    </recommendedName>
    <alternativeName>
        <fullName evidence="8">5-enolpyruvylshikimate-3-phosphate synthase</fullName>
        <shortName evidence="8">EPSP synthase</shortName>
        <shortName evidence="8">EPSPS</shortName>
    </alternativeName>
</protein>
<feature type="binding site" evidence="8">
    <location>
        <position position="32"/>
    </location>
    <ligand>
        <name>3-phosphoshikimate</name>
        <dbReference type="ChEBI" id="CHEBI:145989"/>
    </ligand>
</feature>
<evidence type="ECO:0000256" key="1">
    <source>
        <dbReference type="ARBA" id="ARBA00004811"/>
    </source>
</evidence>
<dbReference type="InterPro" id="IPR006264">
    <property type="entry name" value="EPSP_synthase"/>
</dbReference>
<feature type="binding site" evidence="8">
    <location>
        <position position="184"/>
    </location>
    <ligand>
        <name>phosphoenolpyruvate</name>
        <dbReference type="ChEBI" id="CHEBI:58702"/>
    </ligand>
</feature>
<dbReference type="PROSITE" id="PS00885">
    <property type="entry name" value="EPSP_SYNTHASE_2"/>
    <property type="match status" value="1"/>
</dbReference>
<feature type="binding site" evidence="8">
    <location>
        <position position="362"/>
    </location>
    <ligand>
        <name>3-phosphoshikimate</name>
        <dbReference type="ChEBI" id="CHEBI:145989"/>
    </ligand>
</feature>
<evidence type="ECO:0000313" key="11">
    <source>
        <dbReference type="Proteomes" id="UP000631034"/>
    </source>
</evidence>
<name>A0A8J7CBY6_9PROT</name>
<dbReference type="SUPFAM" id="SSF55205">
    <property type="entry name" value="EPT/RTPC-like"/>
    <property type="match status" value="1"/>
</dbReference>
<keyword evidence="3 8" id="KW-0963">Cytoplasm</keyword>
<comment type="caution">
    <text evidence="8">Lacks conserved residue(s) required for the propagation of feature annotation.</text>
</comment>
<feature type="binding site" evidence="8">
    <location>
        <position position="37"/>
    </location>
    <ligand>
        <name>3-phosphoshikimate</name>
        <dbReference type="ChEBI" id="CHEBI:145989"/>
    </ligand>
</feature>
<dbReference type="CDD" id="cd01556">
    <property type="entry name" value="EPSP_synthase"/>
    <property type="match status" value="1"/>
</dbReference>
<dbReference type="NCBIfam" id="TIGR01356">
    <property type="entry name" value="aroA"/>
    <property type="match status" value="1"/>
</dbReference>
<comment type="caution">
    <text evidence="10">The sequence shown here is derived from an EMBL/GenBank/DDBJ whole genome shotgun (WGS) entry which is preliminary data.</text>
</comment>
<keyword evidence="5 8" id="KW-0808">Transferase</keyword>
<dbReference type="InterPro" id="IPR036968">
    <property type="entry name" value="Enolpyruvate_Tfrase_sf"/>
</dbReference>
<dbReference type="InterPro" id="IPR001986">
    <property type="entry name" value="Enolpyruvate_Tfrase_dom"/>
</dbReference>
<evidence type="ECO:0000256" key="6">
    <source>
        <dbReference type="ARBA" id="ARBA00023141"/>
    </source>
</evidence>
<comment type="pathway">
    <text evidence="1 8">Metabolic intermediate biosynthesis; chorismate biosynthesis; chorismate from D-erythrose 4-phosphate and phosphoenolpyruvate: step 6/7.</text>
</comment>
<comment type="catalytic activity">
    <reaction evidence="7">
        <text>3-phosphoshikimate + phosphoenolpyruvate = 5-O-(1-carboxyvinyl)-3-phosphoshikimate + phosphate</text>
        <dbReference type="Rhea" id="RHEA:21256"/>
        <dbReference type="ChEBI" id="CHEBI:43474"/>
        <dbReference type="ChEBI" id="CHEBI:57701"/>
        <dbReference type="ChEBI" id="CHEBI:58702"/>
        <dbReference type="ChEBI" id="CHEBI:145989"/>
        <dbReference type="EC" id="2.5.1.19"/>
    </reaction>
    <physiologicalReaction direction="left-to-right" evidence="7">
        <dbReference type="Rhea" id="RHEA:21257"/>
    </physiologicalReaction>
</comment>
<dbReference type="Proteomes" id="UP000631034">
    <property type="component" value="Unassembled WGS sequence"/>
</dbReference>
<comment type="similarity">
    <text evidence="2 8">Belongs to the EPSP synthase family.</text>
</comment>
<accession>A0A8J7CBY6</accession>